<protein>
    <submittedName>
        <fullName evidence="2">Uncharacterized protein</fullName>
    </submittedName>
</protein>
<reference evidence="2 3" key="1">
    <citation type="submission" date="2024-05" db="EMBL/GenBank/DDBJ databases">
        <title>Haplotype-resolved chromosome-level genome assembly of Huyou (Citrus changshanensis).</title>
        <authorList>
            <person name="Miao C."/>
            <person name="Chen W."/>
            <person name="Wu Y."/>
            <person name="Wang L."/>
            <person name="Zhao S."/>
            <person name="Grierson D."/>
            <person name="Xu C."/>
            <person name="Chen K."/>
        </authorList>
    </citation>
    <scope>NUCLEOTIDE SEQUENCE [LARGE SCALE GENOMIC DNA]</scope>
    <source>
        <strain evidence="2">01-14</strain>
        <tissue evidence="2">Leaf</tissue>
    </source>
</reference>
<evidence type="ECO:0000313" key="3">
    <source>
        <dbReference type="Proteomes" id="UP001428341"/>
    </source>
</evidence>
<proteinExistence type="predicted"/>
<sequence>MSRDGGCIIINLHIHVPWKPEWKDGFTCCNKGINIDGDPLISSGLVRPLRPNVTVVASRDARIPNYDAWDDESDLPIEPEDHGDSSL</sequence>
<dbReference type="Proteomes" id="UP001428341">
    <property type="component" value="Unassembled WGS sequence"/>
</dbReference>
<comment type="caution">
    <text evidence="2">The sequence shown here is derived from an EMBL/GenBank/DDBJ whole genome shotgun (WGS) entry which is preliminary data.</text>
</comment>
<keyword evidence="3" id="KW-1185">Reference proteome</keyword>
<accession>A0AAP0LSS3</accession>
<evidence type="ECO:0000313" key="2">
    <source>
        <dbReference type="EMBL" id="KAK9183147.1"/>
    </source>
</evidence>
<evidence type="ECO:0000256" key="1">
    <source>
        <dbReference type="SAM" id="MobiDB-lite"/>
    </source>
</evidence>
<organism evidence="2 3">
    <name type="scientific">Citrus x changshan-huyou</name>
    <dbReference type="NCBI Taxonomy" id="2935761"/>
    <lineage>
        <taxon>Eukaryota</taxon>
        <taxon>Viridiplantae</taxon>
        <taxon>Streptophyta</taxon>
        <taxon>Embryophyta</taxon>
        <taxon>Tracheophyta</taxon>
        <taxon>Spermatophyta</taxon>
        <taxon>Magnoliopsida</taxon>
        <taxon>eudicotyledons</taxon>
        <taxon>Gunneridae</taxon>
        <taxon>Pentapetalae</taxon>
        <taxon>rosids</taxon>
        <taxon>malvids</taxon>
        <taxon>Sapindales</taxon>
        <taxon>Rutaceae</taxon>
        <taxon>Aurantioideae</taxon>
        <taxon>Citrus</taxon>
    </lineage>
</organism>
<dbReference type="EMBL" id="JBCGBO010000024">
    <property type="protein sequence ID" value="KAK9183147.1"/>
    <property type="molecule type" value="Genomic_DNA"/>
</dbReference>
<gene>
    <name evidence="2" type="ORF">WN944_026296</name>
</gene>
<name>A0AAP0LSS3_9ROSI</name>
<feature type="region of interest" description="Disordered" evidence="1">
    <location>
        <begin position="66"/>
        <end position="87"/>
    </location>
</feature>
<dbReference type="AlphaFoldDB" id="A0AAP0LSS3"/>
<feature type="compositionally biased region" description="Acidic residues" evidence="1">
    <location>
        <begin position="68"/>
        <end position="78"/>
    </location>
</feature>